<evidence type="ECO:0000256" key="1">
    <source>
        <dbReference type="ARBA" id="ARBA00022448"/>
    </source>
</evidence>
<dbReference type="InterPro" id="IPR003593">
    <property type="entry name" value="AAA+_ATPase"/>
</dbReference>
<keyword evidence="1" id="KW-0813">Transport</keyword>
<protein>
    <submittedName>
        <fullName evidence="5">Phosphate ABC transporter ATP-binding protein, PhoT family</fullName>
    </submittedName>
</protein>
<dbReference type="Proteomes" id="UP000013307">
    <property type="component" value="Chromosome"/>
</dbReference>
<evidence type="ECO:0000256" key="2">
    <source>
        <dbReference type="ARBA" id="ARBA00022741"/>
    </source>
</evidence>
<gene>
    <name evidence="5" type="ORF">Asulf_00544</name>
</gene>
<sequence>MIAELRDVSKRYGKILALNKINLKIREGEILAIIGNSGAGKTTLLRILAMLERPSEGKYYYRGEEANDRVRGKITMVFQKPVMFNTSVYNNVAYGLKLRGYSKKEVDERVAKALNMMGLDGYARHNAKRLSGGEQQRVAIARAIVIEPEMLVLDEPTANLDPSNVVIIEKIIKDIACKGVTVVLATHNLFQAKRLADRTAFIFNGKLVEIGETKKIFESPENELTKKFISGELYF</sequence>
<keyword evidence="6" id="KW-1185">Reference proteome</keyword>
<name>N0BK94_9EURY</name>
<dbReference type="InterPro" id="IPR003439">
    <property type="entry name" value="ABC_transporter-like_ATP-bd"/>
</dbReference>
<dbReference type="PROSITE" id="PS00211">
    <property type="entry name" value="ABC_TRANSPORTER_1"/>
    <property type="match status" value="1"/>
</dbReference>
<evidence type="ECO:0000313" key="6">
    <source>
        <dbReference type="Proteomes" id="UP000013307"/>
    </source>
</evidence>
<dbReference type="STRING" id="387631.Asulf_00544"/>
<dbReference type="CDD" id="cd03260">
    <property type="entry name" value="ABC_PstB_phosphate_transporter"/>
    <property type="match status" value="1"/>
</dbReference>
<reference evidence="5 6" key="1">
    <citation type="journal article" date="2013" name="Genome Announc.">
        <title>Complete Genome Sequence of the Thermophilic and Facultatively Chemolithoautotrophic Sulfate Reducer Archaeoglobus sulfaticallidus Strain PM70-1T.</title>
        <authorList>
            <person name="Stokke R."/>
            <person name="Hocking W.P."/>
            <person name="Steinsbu B.O."/>
            <person name="Steen I.H."/>
        </authorList>
    </citation>
    <scope>NUCLEOTIDE SEQUENCE [LARGE SCALE GENOMIC DNA]</scope>
    <source>
        <strain evidence="5">PM70-1</strain>
    </source>
</reference>
<dbReference type="GO" id="GO:0035435">
    <property type="term" value="P:phosphate ion transmembrane transport"/>
    <property type="evidence" value="ECO:0007669"/>
    <property type="project" value="InterPro"/>
</dbReference>
<evidence type="ECO:0000256" key="3">
    <source>
        <dbReference type="ARBA" id="ARBA00022840"/>
    </source>
</evidence>
<dbReference type="OrthoDB" id="31298at2157"/>
<dbReference type="EMBL" id="CP005290">
    <property type="protein sequence ID" value="AGK60565.1"/>
    <property type="molecule type" value="Genomic_DNA"/>
</dbReference>
<accession>N0BK94</accession>
<dbReference type="GO" id="GO:0005524">
    <property type="term" value="F:ATP binding"/>
    <property type="evidence" value="ECO:0007669"/>
    <property type="project" value="UniProtKB-KW"/>
</dbReference>
<dbReference type="eggNOG" id="arCOG00231">
    <property type="taxonomic scope" value="Archaea"/>
</dbReference>
<proteinExistence type="predicted"/>
<dbReference type="SMART" id="SM00382">
    <property type="entry name" value="AAA"/>
    <property type="match status" value="1"/>
</dbReference>
<keyword evidence="2" id="KW-0547">Nucleotide-binding</keyword>
<dbReference type="PANTHER" id="PTHR43423:SF1">
    <property type="entry name" value="ABC TRANSPORTER I FAMILY MEMBER 17"/>
    <property type="match status" value="1"/>
</dbReference>
<keyword evidence="3 5" id="KW-0067">ATP-binding</keyword>
<dbReference type="SUPFAM" id="SSF52540">
    <property type="entry name" value="P-loop containing nucleoside triphosphate hydrolases"/>
    <property type="match status" value="1"/>
</dbReference>
<dbReference type="Pfam" id="PF00005">
    <property type="entry name" value="ABC_tran"/>
    <property type="match status" value="1"/>
</dbReference>
<dbReference type="GO" id="GO:0016020">
    <property type="term" value="C:membrane"/>
    <property type="evidence" value="ECO:0007669"/>
    <property type="project" value="InterPro"/>
</dbReference>
<dbReference type="InterPro" id="IPR005670">
    <property type="entry name" value="PstB-like"/>
</dbReference>
<organism evidence="5 6">
    <name type="scientific">Archaeoglobus sulfaticallidus PM70-1</name>
    <dbReference type="NCBI Taxonomy" id="387631"/>
    <lineage>
        <taxon>Archaea</taxon>
        <taxon>Methanobacteriati</taxon>
        <taxon>Methanobacteriota</taxon>
        <taxon>Archaeoglobi</taxon>
        <taxon>Archaeoglobales</taxon>
        <taxon>Archaeoglobaceae</taxon>
        <taxon>Archaeoglobus</taxon>
    </lineage>
</organism>
<dbReference type="InterPro" id="IPR027417">
    <property type="entry name" value="P-loop_NTPase"/>
</dbReference>
<dbReference type="GO" id="GO:0016887">
    <property type="term" value="F:ATP hydrolysis activity"/>
    <property type="evidence" value="ECO:0007669"/>
    <property type="project" value="InterPro"/>
</dbReference>
<dbReference type="PANTHER" id="PTHR43423">
    <property type="entry name" value="ABC TRANSPORTER I FAMILY MEMBER 17"/>
    <property type="match status" value="1"/>
</dbReference>
<dbReference type="GeneID" id="15392187"/>
<evidence type="ECO:0000313" key="5">
    <source>
        <dbReference type="EMBL" id="AGK60565.1"/>
    </source>
</evidence>
<dbReference type="AlphaFoldDB" id="N0BK94"/>
<evidence type="ECO:0000259" key="4">
    <source>
        <dbReference type="PROSITE" id="PS50893"/>
    </source>
</evidence>
<dbReference type="KEGG" id="ast:Asulf_00544"/>
<feature type="domain" description="ABC transporter" evidence="4">
    <location>
        <begin position="3"/>
        <end position="229"/>
    </location>
</feature>
<dbReference type="HOGENOM" id="CLU_000604_1_22_2"/>
<dbReference type="Gene3D" id="3.40.50.300">
    <property type="entry name" value="P-loop containing nucleotide triphosphate hydrolases"/>
    <property type="match status" value="1"/>
</dbReference>
<dbReference type="GO" id="GO:0005315">
    <property type="term" value="F:phosphate transmembrane transporter activity"/>
    <property type="evidence" value="ECO:0007669"/>
    <property type="project" value="InterPro"/>
</dbReference>
<dbReference type="InterPro" id="IPR017871">
    <property type="entry name" value="ABC_transporter-like_CS"/>
</dbReference>
<dbReference type="RefSeq" id="WP_015590164.1">
    <property type="nucleotide sequence ID" value="NC_021169.1"/>
</dbReference>
<dbReference type="PROSITE" id="PS50893">
    <property type="entry name" value="ABC_TRANSPORTER_2"/>
    <property type="match status" value="1"/>
</dbReference>